<dbReference type="GO" id="GO:0008233">
    <property type="term" value="F:peptidase activity"/>
    <property type="evidence" value="ECO:0007669"/>
    <property type="project" value="UniProtKB-KW"/>
</dbReference>
<evidence type="ECO:0000313" key="13">
    <source>
        <dbReference type="Proteomes" id="UP000499080"/>
    </source>
</evidence>
<evidence type="ECO:0000256" key="1">
    <source>
        <dbReference type="ARBA" id="ARBA00012493"/>
    </source>
</evidence>
<evidence type="ECO:0000256" key="2">
    <source>
        <dbReference type="ARBA" id="ARBA00022670"/>
    </source>
</evidence>
<keyword evidence="2" id="KW-0645">Protease</keyword>
<evidence type="ECO:0000259" key="11">
    <source>
        <dbReference type="PROSITE" id="PS50994"/>
    </source>
</evidence>
<feature type="domain" description="Reverse transcriptase" evidence="10">
    <location>
        <begin position="865"/>
        <end position="1044"/>
    </location>
</feature>
<evidence type="ECO:0000256" key="8">
    <source>
        <dbReference type="ARBA" id="ARBA00022918"/>
    </source>
</evidence>
<dbReference type="CDD" id="cd01647">
    <property type="entry name" value="RT_LTR"/>
    <property type="match status" value="1"/>
</dbReference>
<dbReference type="GO" id="GO:0003964">
    <property type="term" value="F:RNA-directed DNA polymerase activity"/>
    <property type="evidence" value="ECO:0007669"/>
    <property type="project" value="UniProtKB-KW"/>
</dbReference>
<dbReference type="InterPro" id="IPR041373">
    <property type="entry name" value="RT_RNaseH"/>
</dbReference>
<comment type="caution">
    <text evidence="12">The sequence shown here is derived from an EMBL/GenBank/DDBJ whole genome shotgun (WGS) entry which is preliminary data.</text>
</comment>
<dbReference type="PROSITE" id="PS50994">
    <property type="entry name" value="INTEGRASE"/>
    <property type="match status" value="1"/>
</dbReference>
<feature type="compositionally biased region" description="Basic residues" evidence="9">
    <location>
        <begin position="1710"/>
        <end position="1720"/>
    </location>
</feature>
<dbReference type="Pfam" id="PF00078">
    <property type="entry name" value="RVT_1"/>
    <property type="match status" value="1"/>
</dbReference>
<dbReference type="GO" id="GO:0006508">
    <property type="term" value="P:proteolysis"/>
    <property type="evidence" value="ECO:0007669"/>
    <property type="project" value="UniProtKB-KW"/>
</dbReference>
<dbReference type="FunFam" id="3.10.20.370:FF:000001">
    <property type="entry name" value="Retrovirus-related Pol polyprotein from transposon 17.6-like protein"/>
    <property type="match status" value="1"/>
</dbReference>
<dbReference type="OrthoDB" id="6433871at2759"/>
<proteinExistence type="predicted"/>
<dbReference type="Gene3D" id="3.10.10.10">
    <property type="entry name" value="HIV Type 1 Reverse Transcriptase, subunit A, domain 1"/>
    <property type="match status" value="1"/>
</dbReference>
<dbReference type="InterPro" id="IPR050951">
    <property type="entry name" value="Retrovirus_Pol_polyprotein"/>
</dbReference>
<dbReference type="SUPFAM" id="SSF56672">
    <property type="entry name" value="DNA/RNA polymerases"/>
    <property type="match status" value="1"/>
</dbReference>
<dbReference type="FunFam" id="3.30.70.270:FF:000020">
    <property type="entry name" value="Transposon Tf2-6 polyprotein-like Protein"/>
    <property type="match status" value="1"/>
</dbReference>
<dbReference type="GO" id="GO:0003676">
    <property type="term" value="F:nucleic acid binding"/>
    <property type="evidence" value="ECO:0007669"/>
    <property type="project" value="InterPro"/>
</dbReference>
<dbReference type="Pfam" id="PF17921">
    <property type="entry name" value="Integrase_H2C2"/>
    <property type="match status" value="1"/>
</dbReference>
<keyword evidence="3" id="KW-0808">Transferase</keyword>
<evidence type="ECO:0000256" key="4">
    <source>
        <dbReference type="ARBA" id="ARBA00022695"/>
    </source>
</evidence>
<dbReference type="PANTHER" id="PTHR37984:SF5">
    <property type="entry name" value="PROTEIN NYNRIN-LIKE"/>
    <property type="match status" value="1"/>
</dbReference>
<dbReference type="PANTHER" id="PTHR37984">
    <property type="entry name" value="PROTEIN CBG26694"/>
    <property type="match status" value="1"/>
</dbReference>
<dbReference type="InterPro" id="IPR000477">
    <property type="entry name" value="RT_dom"/>
</dbReference>
<evidence type="ECO:0000256" key="3">
    <source>
        <dbReference type="ARBA" id="ARBA00022679"/>
    </source>
</evidence>
<dbReference type="InterPro" id="IPR041588">
    <property type="entry name" value="Integrase_H2C2"/>
</dbReference>
<feature type="region of interest" description="Disordered" evidence="9">
    <location>
        <begin position="1695"/>
        <end position="1737"/>
    </location>
</feature>
<evidence type="ECO:0000256" key="6">
    <source>
        <dbReference type="ARBA" id="ARBA00022759"/>
    </source>
</evidence>
<dbReference type="SUPFAM" id="SSF53098">
    <property type="entry name" value="Ribonuclease H-like"/>
    <property type="match status" value="1"/>
</dbReference>
<dbReference type="GO" id="GO:0042575">
    <property type="term" value="C:DNA polymerase complex"/>
    <property type="evidence" value="ECO:0007669"/>
    <property type="project" value="UniProtKB-ARBA"/>
</dbReference>
<gene>
    <name evidence="12" type="primary">Tf2-6_322</name>
    <name evidence="12" type="ORF">AVEN_81326_1</name>
</gene>
<keyword evidence="8" id="KW-0695">RNA-directed DNA polymerase</keyword>
<dbReference type="Gene3D" id="1.10.340.70">
    <property type="match status" value="1"/>
</dbReference>
<keyword evidence="4" id="KW-0548">Nucleotidyltransferase</keyword>
<evidence type="ECO:0000256" key="9">
    <source>
        <dbReference type="SAM" id="MobiDB-lite"/>
    </source>
</evidence>
<feature type="compositionally biased region" description="Polar residues" evidence="9">
    <location>
        <begin position="1724"/>
        <end position="1737"/>
    </location>
</feature>
<evidence type="ECO:0000256" key="7">
    <source>
        <dbReference type="ARBA" id="ARBA00022801"/>
    </source>
</evidence>
<dbReference type="InterPro" id="IPR043502">
    <property type="entry name" value="DNA/RNA_pol_sf"/>
</dbReference>
<evidence type="ECO:0000313" key="12">
    <source>
        <dbReference type="EMBL" id="GBL87702.1"/>
    </source>
</evidence>
<organism evidence="12 13">
    <name type="scientific">Araneus ventricosus</name>
    <name type="common">Orbweaver spider</name>
    <name type="synonym">Epeira ventricosa</name>
    <dbReference type="NCBI Taxonomy" id="182803"/>
    <lineage>
        <taxon>Eukaryota</taxon>
        <taxon>Metazoa</taxon>
        <taxon>Ecdysozoa</taxon>
        <taxon>Arthropoda</taxon>
        <taxon>Chelicerata</taxon>
        <taxon>Arachnida</taxon>
        <taxon>Araneae</taxon>
        <taxon>Araneomorphae</taxon>
        <taxon>Entelegynae</taxon>
        <taxon>Araneoidea</taxon>
        <taxon>Araneidae</taxon>
        <taxon>Araneus</taxon>
    </lineage>
</organism>
<keyword evidence="5" id="KW-0540">Nuclease</keyword>
<feature type="region of interest" description="Disordered" evidence="9">
    <location>
        <begin position="559"/>
        <end position="583"/>
    </location>
</feature>
<evidence type="ECO:0000256" key="5">
    <source>
        <dbReference type="ARBA" id="ARBA00022722"/>
    </source>
</evidence>
<dbReference type="EMBL" id="BGPR01000055">
    <property type="protein sequence ID" value="GBL87702.1"/>
    <property type="molecule type" value="Genomic_DNA"/>
</dbReference>
<accession>A0A4Y2B5U5</accession>
<dbReference type="Pfam" id="PF00665">
    <property type="entry name" value="rve"/>
    <property type="match status" value="1"/>
</dbReference>
<dbReference type="PROSITE" id="PS50878">
    <property type="entry name" value="RT_POL"/>
    <property type="match status" value="1"/>
</dbReference>
<sequence length="1737" mass="200350">MAYLGTGRKHYLINLATELGLQVTEGLKVVELKQLITSAESYDEEFTKNLFKSIIDERMAVAAEKEAERLAVAAEKEAERQFELEKSRIEAGAKFDLSRILPKFNPKEDEIGLYLTMFERQLKFVNIPEIIGSLPSEINQMIVKENEEDSKDYAKVKEMLLKRYRLTADRFRQLFVQHRKSAEITWKDYTFELKSYFEGWTTELNISTFEELKELIIADQIKRGTPPEFKEHFVFSPKDKTCVIEHLLEFRTLKKTFKMAYLGTGRKHYLINLATELGLQVTEGLKVVELKQLITSAESYDEEFTKNLFKSIIDERMAVAAEKEAERLAVAAEKEAERQFELEKSRIEAGVSRNMTHANSSQEVTDQAKFDLSRILPKFNPKEDEIGLYLTMFERQLKFVNIPEIIGSLPSEINQMIVKENEEDSKDYAKVKEMLLKRYRLTADRFRQLFVQHRKSAEITWKDYTFELKSYFEGWTTELNISTFEELKELIIADQIKRGTPPEFKEHFVDYWSELNKPFELAEKLDAYETVKLGMKKHVSAIVKKPFFKENVVFHPERKCKTSHPREVNQPRSNDFDKSVSSRPERKSSIRCYGCGYPGFIQSKCPKCTKPKEELKTVVQSIKLYAAESPDSPSSSICLTVCGRDAAFCADTGASNSIAGEEFFKLLRDHKFRFYKRDITIVLSDGKERNVEALTTTVNLNVEGKIVRVKFIALPEAKGNRTLLGTDFLQAAAIVLNIQNGTWHFSENPHKQFSFYKNPSDVKENPPTISSHKVTSPETIPVALPETSVPVILREDEGKHLTSKQHDKFNSLLKEFETCLHPGGDPTPFIEHRIQTGNNLPVSEPPYRMTPAKKELLKKELESLLAEGIIEECESPYASPVVLVPKPNGSIRLCIDYRKLNATTIPDTYPLPRMDDLLNEAKSTKFMSTIDLKAGYHQVKVYEADQEKTAFICPFGTYKFLRMPFGLRNAPATFQRLIDKFRSGLRDVFALSYLDDIIVLSENFDKHLADLRQVFERLSLFELTANRNKCNFACNRVKYLGHYITEQGIEVDADKVSSVQKITEPTCVKEVQSYLQTCSWFRRYVPHFSEIARPLSDLTKKNKTWTWGEPERKAFESLKKMLISPPVLSQPDESKPFIIRTDASSYALRAVLIQGEKPEEHVIEYASRLLSSAERNYSTTEREALAVVWALEKFRGYVENQEIIIASDHQPLKWLMSIKSPSGRLARWALQIQSFHPKILYTPGKSNVVADLLSRLVHDNKEFVCNVNTISIELPSRRSRDIREEQMKDEDIKKIIDCFESGRKDEDFINWTSRGYLMNQGILYRYSPDTESEEAQLVVPCHERERVLQQYHDSPTAGHSGSEGTYFQIASRYYFPGMRKFIAEYVKNCAECNRYNPNNQKPAGLLRTPIYAQRFETLGIDLFGPLPETPTGKKWIFLIEDTSTKWVELFALEDATAQNCAKFLIEEVFLRYGLPRRLISDNETQFVSAVMQQTCNFLGIKQELIPVYHPQANPSERKNRDLKPKLANLVGDAHDTWDENLAMIRFAMNTSKCDTTGHTAAYLQFGRELRTTDDVNHDLRSLIENDNFVAEITPYLKHFARLTPQIRERVEQKQDQRKKYFDKNRRPIYYQPGDKVWVTLHPKSSRSDTRSKKFYPKREGPYLVVTNRSPTTYDLSDPSTPDQVLGTYHTNMLKPYELPPEKNTSPVVPMKRRGRPRKYFPKADSSSGRLQSPRGSL</sequence>
<dbReference type="CDD" id="cd00303">
    <property type="entry name" value="retropepsin_like"/>
    <property type="match status" value="1"/>
</dbReference>
<dbReference type="FunFam" id="1.10.340.70:FF:000001">
    <property type="entry name" value="Retrovirus-related Pol polyprotein from transposon gypsy-like Protein"/>
    <property type="match status" value="1"/>
</dbReference>
<dbReference type="Proteomes" id="UP000499080">
    <property type="component" value="Unassembled WGS sequence"/>
</dbReference>
<keyword evidence="7" id="KW-0378">Hydrolase</keyword>
<dbReference type="InterPro" id="IPR043128">
    <property type="entry name" value="Rev_trsase/Diguanyl_cyclase"/>
</dbReference>
<dbReference type="GO" id="GO:0015074">
    <property type="term" value="P:DNA integration"/>
    <property type="evidence" value="ECO:0007669"/>
    <property type="project" value="InterPro"/>
</dbReference>
<protein>
    <recommendedName>
        <fullName evidence="1">RNA-directed DNA polymerase</fullName>
        <ecNumber evidence="1">2.7.7.49</ecNumber>
    </recommendedName>
</protein>
<keyword evidence="13" id="KW-1185">Reference proteome</keyword>
<dbReference type="CDD" id="cd09274">
    <property type="entry name" value="RNase_HI_RT_Ty3"/>
    <property type="match status" value="1"/>
</dbReference>
<dbReference type="Gene3D" id="3.30.420.10">
    <property type="entry name" value="Ribonuclease H-like superfamily/Ribonuclease H"/>
    <property type="match status" value="1"/>
</dbReference>
<dbReference type="EC" id="2.7.7.49" evidence="1"/>
<dbReference type="SUPFAM" id="SSF47353">
    <property type="entry name" value="Retrovirus capsid dimerization domain-like"/>
    <property type="match status" value="2"/>
</dbReference>
<reference evidence="12 13" key="1">
    <citation type="journal article" date="2019" name="Sci. Rep.">
        <title>Orb-weaving spider Araneus ventricosus genome elucidates the spidroin gene catalogue.</title>
        <authorList>
            <person name="Kono N."/>
            <person name="Nakamura H."/>
            <person name="Ohtoshi R."/>
            <person name="Moran D.A.P."/>
            <person name="Shinohara A."/>
            <person name="Yoshida Y."/>
            <person name="Fujiwara M."/>
            <person name="Mori M."/>
            <person name="Tomita M."/>
            <person name="Arakawa K."/>
        </authorList>
    </citation>
    <scope>NUCLEOTIDE SEQUENCE [LARGE SCALE GENOMIC DNA]</scope>
</reference>
<keyword evidence="6" id="KW-0255">Endonuclease</keyword>
<dbReference type="Pfam" id="PF17917">
    <property type="entry name" value="RT_RNaseH"/>
    <property type="match status" value="1"/>
</dbReference>
<name>A0A4Y2B5U5_ARAVE</name>
<dbReference type="InterPro" id="IPR036397">
    <property type="entry name" value="RNaseH_sf"/>
</dbReference>
<evidence type="ECO:0000259" key="10">
    <source>
        <dbReference type="PROSITE" id="PS50878"/>
    </source>
</evidence>
<dbReference type="InterPro" id="IPR012337">
    <property type="entry name" value="RNaseH-like_sf"/>
</dbReference>
<dbReference type="Gene3D" id="2.40.70.10">
    <property type="entry name" value="Acid Proteases"/>
    <property type="match status" value="1"/>
</dbReference>
<dbReference type="InterPro" id="IPR021109">
    <property type="entry name" value="Peptidase_aspartic_dom_sf"/>
</dbReference>
<dbReference type="FunFam" id="3.10.10.10:FF:000007">
    <property type="entry name" value="Retrovirus-related Pol polyprotein from transposon 17.6-like Protein"/>
    <property type="match status" value="1"/>
</dbReference>
<feature type="domain" description="Integrase catalytic" evidence="11">
    <location>
        <begin position="1405"/>
        <end position="1568"/>
    </location>
</feature>
<dbReference type="Gene3D" id="3.30.70.270">
    <property type="match status" value="2"/>
</dbReference>
<dbReference type="GO" id="GO:0004519">
    <property type="term" value="F:endonuclease activity"/>
    <property type="evidence" value="ECO:0007669"/>
    <property type="project" value="UniProtKB-KW"/>
</dbReference>
<dbReference type="InterPro" id="IPR001584">
    <property type="entry name" value="Integrase_cat-core"/>
</dbReference>